<feature type="domain" description="TerB-C" evidence="4">
    <location>
        <begin position="753"/>
        <end position="893"/>
    </location>
</feature>
<dbReference type="EMBL" id="SSUX01000008">
    <property type="protein sequence ID" value="THJ45017.1"/>
    <property type="molecule type" value="Genomic_DNA"/>
</dbReference>
<evidence type="ECO:0000313" key="5">
    <source>
        <dbReference type="EMBL" id="THJ45017.1"/>
    </source>
</evidence>
<dbReference type="Gene3D" id="1.10.3680.10">
    <property type="entry name" value="TerB-like"/>
    <property type="match status" value="1"/>
</dbReference>
<keyword evidence="2" id="KW-1133">Transmembrane helix</keyword>
<sequence length="896" mass="98397">MARRRKPKGGTFPLATIVLGFVVFVGVKVFEFIQSIPWQMWVVMGCVLASAVGLHFVKTKYSAPTTPSMKKSPIAPRPKLDASSLPDNPKLKPQIEHTMTKHSERHIQHQALTPSSGNLPVVTNPDEQDQSTSSITVTVTAPNMVSQAVAPGKNVAFFDDLISVSSAPRVDMQNEYSIPLPDFDPIRVEDDCVLTDKADLEAAGADIRGQWLSPGESITLAGLEITGGMLYVGGYRLPAGLSDEPSLINPLLDVFKGDVNLSTSVDGYWPSYKRLSPRGRKAYLQWLAGGRKDPAANVGYVFLFFYGLERRFLIDLGNDEASKLDALFIEAEVRRLLSIYGDNYSFKGYASKFLDCINLQDESRNLYELPAPELEYRTYEYPLIIKMCLGQLVRDKKPVPADWALAWVVSIPFISLRTPVERCPDLFRKVFLKLYAERHGEGLRLKELKTRVQLTYTPASEALRGHSIQRSLDLSDVASSTPLTDKLRALLDASTDVIDQYSRYIARNPDKATALEAQLLLPTYLWHKDISDGFIQLQADVGSGLTTISWGELLAKFNSNGKLNKDQKAKFANALADYQLCIEPSLLASAKSPAPESKVVVYASAGTQIAAHEEKNSLTAAIGLDLACIVLHSDDSNRSVKADFLATQIDALKDLEHSQRNRLKAKLVLGVENPPALALVRKQTELLTTDAKSLIARLLVGVVKADGTITPDEVKSLEKMYKLLGLDSQQLYSDLHADDAVMPPPSAPIHTGSPRAAAPAFTLDVDRIAKLQAESKSVAAILATVFTEDDHQSAVSEVAEHAAQQAPDSTASASKPEPVGICGLDHEHSSLLRHLLTQPEWARDELVAFATQIGLMLDGALEQINESMLDLYDEMLIEGDDPIEINQDLLEQIPHE</sequence>
<reference evidence="5 6" key="1">
    <citation type="submission" date="2019-04" db="EMBL/GenBank/DDBJ databases">
        <title>Comparative genomics of Aeromonas veronii strains pathogenic to fish.</title>
        <authorList>
            <person name="Cascarano M.C."/>
            <person name="Smyrli M."/>
            <person name="Katharios P."/>
        </authorList>
    </citation>
    <scope>NUCLEOTIDE SEQUENCE [LARGE SCALE GENOMIC DNA]</scope>
    <source>
        <strain evidence="5 6">XU1</strain>
    </source>
</reference>
<feature type="domain" description="TerB N-terminal" evidence="3">
    <location>
        <begin position="214"/>
        <end position="420"/>
    </location>
</feature>
<protein>
    <submittedName>
        <fullName evidence="5">Tellurite resistance protein TerB</fullName>
    </submittedName>
</protein>
<dbReference type="AlphaFoldDB" id="A0A4S5CGQ5"/>
<dbReference type="InterPro" id="IPR028932">
    <property type="entry name" value="TerB-C"/>
</dbReference>
<feature type="transmembrane region" description="Helical" evidence="2">
    <location>
        <begin position="12"/>
        <end position="30"/>
    </location>
</feature>
<dbReference type="Pfam" id="PF13208">
    <property type="entry name" value="TerB_N"/>
    <property type="match status" value="1"/>
</dbReference>
<comment type="caution">
    <text evidence="5">The sequence shown here is derived from an EMBL/GenBank/DDBJ whole genome shotgun (WGS) entry which is preliminary data.</text>
</comment>
<dbReference type="SUPFAM" id="SSF158682">
    <property type="entry name" value="TerB-like"/>
    <property type="match status" value="1"/>
</dbReference>
<keyword evidence="2" id="KW-0472">Membrane</keyword>
<evidence type="ECO:0000259" key="3">
    <source>
        <dbReference type="Pfam" id="PF13208"/>
    </source>
</evidence>
<dbReference type="RefSeq" id="WP_136501840.1">
    <property type="nucleotide sequence ID" value="NZ_SSUX01000008.1"/>
</dbReference>
<accession>A0A4S5CGQ5</accession>
<dbReference type="InterPro" id="IPR025266">
    <property type="entry name" value="TerB_N"/>
</dbReference>
<evidence type="ECO:0000256" key="1">
    <source>
        <dbReference type="SAM" id="MobiDB-lite"/>
    </source>
</evidence>
<evidence type="ECO:0000256" key="2">
    <source>
        <dbReference type="SAM" id="Phobius"/>
    </source>
</evidence>
<dbReference type="CDD" id="cd07176">
    <property type="entry name" value="terB"/>
    <property type="match status" value="1"/>
</dbReference>
<name>A0A4S5CGQ5_AERVE</name>
<evidence type="ECO:0000259" key="4">
    <source>
        <dbReference type="Pfam" id="PF15615"/>
    </source>
</evidence>
<evidence type="ECO:0000313" key="6">
    <source>
        <dbReference type="Proteomes" id="UP000309618"/>
    </source>
</evidence>
<dbReference type="Proteomes" id="UP000309618">
    <property type="component" value="Unassembled WGS sequence"/>
</dbReference>
<dbReference type="Pfam" id="PF15615">
    <property type="entry name" value="TerB_C"/>
    <property type="match status" value="1"/>
</dbReference>
<keyword evidence="2" id="KW-0812">Transmembrane</keyword>
<feature type="region of interest" description="Disordered" evidence="1">
    <location>
        <begin position="63"/>
        <end position="90"/>
    </location>
</feature>
<feature type="region of interest" description="Disordered" evidence="1">
    <location>
        <begin position="795"/>
        <end position="816"/>
    </location>
</feature>
<organism evidence="5 6">
    <name type="scientific">Aeromonas veronii</name>
    <dbReference type="NCBI Taxonomy" id="654"/>
    <lineage>
        <taxon>Bacteria</taxon>
        <taxon>Pseudomonadati</taxon>
        <taxon>Pseudomonadota</taxon>
        <taxon>Gammaproteobacteria</taxon>
        <taxon>Aeromonadales</taxon>
        <taxon>Aeromonadaceae</taxon>
        <taxon>Aeromonas</taxon>
    </lineage>
</organism>
<proteinExistence type="predicted"/>
<gene>
    <name evidence="5" type="ORF">E8Q35_12580</name>
</gene>
<dbReference type="InterPro" id="IPR029024">
    <property type="entry name" value="TerB-like"/>
</dbReference>